<accession>A0A1H5WW41</accession>
<evidence type="ECO:0000313" key="8">
    <source>
        <dbReference type="EMBL" id="SEG03306.1"/>
    </source>
</evidence>
<dbReference type="CDD" id="cd08977">
    <property type="entry name" value="SusD"/>
    <property type="match status" value="1"/>
</dbReference>
<evidence type="ECO:0000313" key="9">
    <source>
        <dbReference type="Proteomes" id="UP000236731"/>
    </source>
</evidence>
<proteinExistence type="inferred from homology"/>
<dbReference type="Proteomes" id="UP000236731">
    <property type="component" value="Unassembled WGS sequence"/>
</dbReference>
<comment type="similarity">
    <text evidence="2">Belongs to the SusD family.</text>
</comment>
<dbReference type="Gene3D" id="1.25.40.390">
    <property type="match status" value="1"/>
</dbReference>
<dbReference type="AlphaFoldDB" id="A0A1H5WW41"/>
<evidence type="ECO:0000259" key="7">
    <source>
        <dbReference type="Pfam" id="PF14322"/>
    </source>
</evidence>
<feature type="domain" description="RagB/SusD" evidence="6">
    <location>
        <begin position="345"/>
        <end position="487"/>
    </location>
</feature>
<sequence>MHILMKKNSLYIIALASLTMFSCKDFLDVAPTNSIEASTSIQTVEDAQVMINGLNRKLTAATLYGRNMLLYADAKGGDLTIVSQGRGLDALYVFNHTRDNNSYGDFWKNGYNAILQANNIITNIDKLKAEGNSSNFDVPYGQALTLRAMLYFDLLRLYGKTYTQDAKSLGVPITTEPLPDNARVLRNTVEEGYKQILTDLEAAAPLLPKARNNGYINYYANKAILSRVYLTMGNFDKAYETAEEIINSKVYSLYSNADWVSSWNKQHGSESIFELIMMKDQGDLGSGSLGFYYLRSKDANALGNFTASDYFLTRLGQDAEDVRWGIYTTDELDRKAASYKYVGTIDRKGDGKEPYTAVNIKLIRLSEIYLTAAEAALKKSGANPAKAAEYLNLIRQRSPNLAEATSATVTEQMILDEKSKELYGEGHRFWDMIRTNKTITFNDEHVGVTMNHREKTINRTFNKTILPIPQDEINANPGLAAQQNPGY</sequence>
<dbReference type="Gene3D" id="1.25.40.900">
    <property type="match status" value="1"/>
</dbReference>
<dbReference type="Pfam" id="PF14322">
    <property type="entry name" value="SusD-like_3"/>
    <property type="match status" value="1"/>
</dbReference>
<dbReference type="Gene3D" id="2.20.20.130">
    <property type="match status" value="1"/>
</dbReference>
<dbReference type="SUPFAM" id="SSF48452">
    <property type="entry name" value="TPR-like"/>
    <property type="match status" value="1"/>
</dbReference>
<dbReference type="EMBL" id="FNUT01000004">
    <property type="protein sequence ID" value="SEG03306.1"/>
    <property type="molecule type" value="Genomic_DNA"/>
</dbReference>
<keyword evidence="9" id="KW-1185">Reference proteome</keyword>
<keyword evidence="3" id="KW-0732">Signal</keyword>
<dbReference type="InterPro" id="IPR012944">
    <property type="entry name" value="SusD_RagB_dom"/>
</dbReference>
<reference evidence="9" key="1">
    <citation type="submission" date="2016-10" db="EMBL/GenBank/DDBJ databases">
        <authorList>
            <person name="Varghese N."/>
            <person name="Submissions S."/>
        </authorList>
    </citation>
    <scope>NUCLEOTIDE SEQUENCE [LARGE SCALE GENOMIC DNA]</scope>
    <source>
        <strain evidence="9">DSM 22361</strain>
    </source>
</reference>
<keyword evidence="5" id="KW-0998">Cell outer membrane</keyword>
<dbReference type="InterPro" id="IPR033985">
    <property type="entry name" value="SusD-like_N"/>
</dbReference>
<dbReference type="PROSITE" id="PS51257">
    <property type="entry name" value="PROKAR_LIPOPROTEIN"/>
    <property type="match status" value="1"/>
</dbReference>
<comment type="subcellular location">
    <subcellularLocation>
        <location evidence="1">Cell outer membrane</location>
    </subcellularLocation>
</comment>
<evidence type="ECO:0000256" key="3">
    <source>
        <dbReference type="ARBA" id="ARBA00022729"/>
    </source>
</evidence>
<protein>
    <submittedName>
        <fullName evidence="8">SusD family protein</fullName>
    </submittedName>
</protein>
<dbReference type="Pfam" id="PF07980">
    <property type="entry name" value="SusD_RagB"/>
    <property type="match status" value="1"/>
</dbReference>
<name>A0A1H5WW41_9SPHI</name>
<evidence type="ECO:0000256" key="4">
    <source>
        <dbReference type="ARBA" id="ARBA00023136"/>
    </source>
</evidence>
<evidence type="ECO:0000256" key="1">
    <source>
        <dbReference type="ARBA" id="ARBA00004442"/>
    </source>
</evidence>
<evidence type="ECO:0000256" key="2">
    <source>
        <dbReference type="ARBA" id="ARBA00006275"/>
    </source>
</evidence>
<evidence type="ECO:0000256" key="5">
    <source>
        <dbReference type="ARBA" id="ARBA00023237"/>
    </source>
</evidence>
<gene>
    <name evidence="8" type="ORF">SAMN05421877_104177</name>
</gene>
<evidence type="ECO:0000259" key="6">
    <source>
        <dbReference type="Pfam" id="PF07980"/>
    </source>
</evidence>
<keyword evidence="4" id="KW-0472">Membrane</keyword>
<dbReference type="GO" id="GO:0009279">
    <property type="term" value="C:cell outer membrane"/>
    <property type="evidence" value="ECO:0007669"/>
    <property type="project" value="UniProtKB-SubCell"/>
</dbReference>
<organism evidence="8 9">
    <name type="scientific">Sphingobacterium lactis</name>
    <dbReference type="NCBI Taxonomy" id="797291"/>
    <lineage>
        <taxon>Bacteria</taxon>
        <taxon>Pseudomonadati</taxon>
        <taxon>Bacteroidota</taxon>
        <taxon>Sphingobacteriia</taxon>
        <taxon>Sphingobacteriales</taxon>
        <taxon>Sphingobacteriaceae</taxon>
        <taxon>Sphingobacterium</taxon>
    </lineage>
</organism>
<dbReference type="InterPro" id="IPR011990">
    <property type="entry name" value="TPR-like_helical_dom_sf"/>
</dbReference>
<feature type="domain" description="SusD-like N-terminal" evidence="7">
    <location>
        <begin position="25"/>
        <end position="230"/>
    </location>
</feature>